<evidence type="ECO:0000256" key="2">
    <source>
        <dbReference type="ARBA" id="ARBA00022490"/>
    </source>
</evidence>
<dbReference type="GO" id="GO:0008776">
    <property type="term" value="F:acetate kinase activity"/>
    <property type="evidence" value="ECO:0007669"/>
    <property type="project" value="UniProtKB-UniRule"/>
</dbReference>
<sequence>MAGPGGDHILVLNAGSSSIKFAVFDPNLAEKLSGIAAEIGGASFLRIGDHDTQSPFIDHRSALQAILAGLETHGFTLASLRAAAHRVVHGGHKLTQPVRITPDVRAEIAACSPLAPLHNPHNLAAIDTLAELAPDLPQFASFDTSFHATNPEVATRYAIPKMMETKGIRRYGFHGLSYASLTRLLPEISGEPLPSRLLAFHLGNGASLCAIKNGKSIATTMGYSPLDGLTMGTRSGGIDANAVLRLVEDHGLERTKAILNHESGLLGLSGGKSDMRKLMLDHSADSDFAVEHFCYWTLRHAGSLIAAMEGLDAIAFTGGIGENAVGVRARILRGLEWLGGRMDPDANHRNAPRLHADTSKVTVWIVPAREEEMIARDALSLMAAA</sequence>
<evidence type="ECO:0000256" key="7">
    <source>
        <dbReference type="ARBA" id="ARBA00022840"/>
    </source>
</evidence>
<feature type="binding site" evidence="9">
    <location>
        <begin position="274"/>
        <end position="276"/>
    </location>
    <ligand>
        <name>ATP</name>
        <dbReference type="ChEBI" id="CHEBI:30616"/>
    </ligand>
</feature>
<feature type="binding site" evidence="9">
    <location>
        <position position="370"/>
    </location>
    <ligand>
        <name>Mg(2+)</name>
        <dbReference type="ChEBI" id="CHEBI:18420"/>
    </ligand>
</feature>
<protein>
    <recommendedName>
        <fullName evidence="9">Acetate kinase</fullName>
        <ecNumber evidence="9">2.7.2.1</ecNumber>
    </recommendedName>
    <alternativeName>
        <fullName evidence="9">Acetokinase</fullName>
    </alternativeName>
</protein>
<dbReference type="PROSITE" id="PS01076">
    <property type="entry name" value="ACETATE_KINASE_2"/>
    <property type="match status" value="1"/>
</dbReference>
<dbReference type="NCBIfam" id="TIGR00016">
    <property type="entry name" value="ackA"/>
    <property type="match status" value="1"/>
</dbReference>
<comment type="caution">
    <text evidence="11">The sequence shown here is derived from an EMBL/GenBank/DDBJ whole genome shotgun (WGS) entry which is preliminary data.</text>
</comment>
<dbReference type="GO" id="GO:0006083">
    <property type="term" value="P:acetate metabolic process"/>
    <property type="evidence" value="ECO:0007669"/>
    <property type="project" value="TreeGrafter"/>
</dbReference>
<keyword evidence="3 9" id="KW-0808">Transferase</keyword>
<dbReference type="EC" id="2.7.2.1" evidence="9"/>
<comment type="subunit">
    <text evidence="9">Homodimer.</text>
</comment>
<evidence type="ECO:0000313" key="12">
    <source>
        <dbReference type="Proteomes" id="UP001226762"/>
    </source>
</evidence>
<name>A0AAE3WD35_9RHOB</name>
<feature type="binding site" evidence="9">
    <location>
        <begin position="201"/>
        <end position="205"/>
    </location>
    <ligand>
        <name>ATP</name>
        <dbReference type="ChEBI" id="CHEBI:30616"/>
    </ligand>
</feature>
<comment type="pathway">
    <text evidence="9">Metabolic intermediate biosynthesis; acetyl-CoA biosynthesis; acetyl-CoA from acetate: step 1/2.</text>
</comment>
<comment type="cofactor">
    <cofactor evidence="9">
        <name>Mg(2+)</name>
        <dbReference type="ChEBI" id="CHEBI:18420"/>
    </cofactor>
    <cofactor evidence="9">
        <name>Mn(2+)</name>
        <dbReference type="ChEBI" id="CHEBI:29035"/>
    </cofactor>
    <text evidence="9">Mg(2+). Can also accept Mn(2+).</text>
</comment>
<dbReference type="Proteomes" id="UP001226762">
    <property type="component" value="Unassembled WGS sequence"/>
</dbReference>
<dbReference type="PIRSF" id="PIRSF000722">
    <property type="entry name" value="Acetate_prop_kin"/>
    <property type="match status" value="1"/>
</dbReference>
<dbReference type="GO" id="GO:0000287">
    <property type="term" value="F:magnesium ion binding"/>
    <property type="evidence" value="ECO:0007669"/>
    <property type="project" value="UniProtKB-UniRule"/>
</dbReference>
<organism evidence="11 12">
    <name type="scientific">Marimonas arenosa</name>
    <dbReference type="NCBI Taxonomy" id="1795305"/>
    <lineage>
        <taxon>Bacteria</taxon>
        <taxon>Pseudomonadati</taxon>
        <taxon>Pseudomonadota</taxon>
        <taxon>Alphaproteobacteria</taxon>
        <taxon>Rhodobacterales</taxon>
        <taxon>Paracoccaceae</taxon>
        <taxon>Marimonas</taxon>
    </lineage>
</organism>
<dbReference type="InterPro" id="IPR004372">
    <property type="entry name" value="Ac/propionate_kinase"/>
</dbReference>
<accession>A0AAE3WD35</accession>
<dbReference type="PANTHER" id="PTHR21060:SF21">
    <property type="entry name" value="ACETATE KINASE"/>
    <property type="match status" value="1"/>
</dbReference>
<dbReference type="GO" id="GO:0005524">
    <property type="term" value="F:ATP binding"/>
    <property type="evidence" value="ECO:0007669"/>
    <property type="project" value="UniProtKB-KW"/>
</dbReference>
<dbReference type="RefSeq" id="WP_306735783.1">
    <property type="nucleotide sequence ID" value="NZ_JANHAX010000003.1"/>
</dbReference>
<evidence type="ECO:0000256" key="6">
    <source>
        <dbReference type="ARBA" id="ARBA00022777"/>
    </source>
</evidence>
<dbReference type="PROSITE" id="PS01075">
    <property type="entry name" value="ACETATE_KINASE_1"/>
    <property type="match status" value="1"/>
</dbReference>
<keyword evidence="7 9" id="KW-0067">ATP-binding</keyword>
<keyword evidence="6 9" id="KW-0418">Kinase</keyword>
<keyword evidence="2 9" id="KW-0963">Cytoplasm</keyword>
<gene>
    <name evidence="9" type="primary">ackA</name>
    <name evidence="11" type="ORF">NO357_11395</name>
</gene>
<comment type="subcellular location">
    <subcellularLocation>
        <location evidence="9">Cytoplasm</location>
    </subcellularLocation>
</comment>
<dbReference type="InterPro" id="IPR043129">
    <property type="entry name" value="ATPase_NBD"/>
</dbReference>
<evidence type="ECO:0000256" key="4">
    <source>
        <dbReference type="ARBA" id="ARBA00022723"/>
    </source>
</evidence>
<dbReference type="GO" id="GO:0005829">
    <property type="term" value="C:cytosol"/>
    <property type="evidence" value="ECO:0007669"/>
    <property type="project" value="TreeGrafter"/>
</dbReference>
<keyword evidence="12" id="KW-1185">Reference proteome</keyword>
<dbReference type="AlphaFoldDB" id="A0AAE3WD35"/>
<feature type="binding site" evidence="9">
    <location>
        <position position="86"/>
    </location>
    <ligand>
        <name>substrate</name>
    </ligand>
</feature>
<comment type="function">
    <text evidence="9">Catalyzes the formation of acetyl phosphate from acetate and ATP. Can also catalyze the reverse reaction.</text>
</comment>
<feature type="site" description="Transition state stabilizer" evidence="9">
    <location>
        <position position="174"/>
    </location>
</feature>
<feature type="site" description="Transition state stabilizer" evidence="9">
    <location>
        <position position="234"/>
    </location>
</feature>
<keyword evidence="4 9" id="KW-0479">Metal-binding</keyword>
<evidence type="ECO:0000313" key="11">
    <source>
        <dbReference type="EMBL" id="MDQ2090504.1"/>
    </source>
</evidence>
<dbReference type="PRINTS" id="PR00471">
    <property type="entry name" value="ACETATEKNASE"/>
</dbReference>
<feature type="active site" description="Proton donor/acceptor" evidence="9">
    <location>
        <position position="143"/>
    </location>
</feature>
<comment type="catalytic activity">
    <reaction evidence="9">
        <text>acetate + ATP = acetyl phosphate + ADP</text>
        <dbReference type="Rhea" id="RHEA:11352"/>
        <dbReference type="ChEBI" id="CHEBI:22191"/>
        <dbReference type="ChEBI" id="CHEBI:30089"/>
        <dbReference type="ChEBI" id="CHEBI:30616"/>
        <dbReference type="ChEBI" id="CHEBI:456216"/>
        <dbReference type="EC" id="2.7.2.1"/>
    </reaction>
</comment>
<feature type="binding site" evidence="9">
    <location>
        <position position="13"/>
    </location>
    <ligand>
        <name>Mg(2+)</name>
        <dbReference type="ChEBI" id="CHEBI:18420"/>
    </ligand>
</feature>
<dbReference type="Pfam" id="PF00871">
    <property type="entry name" value="Acetate_kinase"/>
    <property type="match status" value="1"/>
</dbReference>
<dbReference type="SUPFAM" id="SSF53067">
    <property type="entry name" value="Actin-like ATPase domain"/>
    <property type="match status" value="2"/>
</dbReference>
<dbReference type="InterPro" id="IPR000890">
    <property type="entry name" value="Aliphatic_acid_kin_short-chain"/>
</dbReference>
<feature type="binding site" evidence="9">
    <location>
        <position position="20"/>
    </location>
    <ligand>
        <name>ATP</name>
        <dbReference type="ChEBI" id="CHEBI:30616"/>
    </ligand>
</feature>
<keyword evidence="5 9" id="KW-0547">Nucleotide-binding</keyword>
<evidence type="ECO:0000256" key="5">
    <source>
        <dbReference type="ARBA" id="ARBA00022741"/>
    </source>
</evidence>
<dbReference type="EMBL" id="JANHAX010000003">
    <property type="protein sequence ID" value="MDQ2090504.1"/>
    <property type="molecule type" value="Genomic_DNA"/>
</dbReference>
<evidence type="ECO:0000256" key="3">
    <source>
        <dbReference type="ARBA" id="ARBA00022679"/>
    </source>
</evidence>
<evidence type="ECO:0000256" key="10">
    <source>
        <dbReference type="RuleBase" id="RU003835"/>
    </source>
</evidence>
<comment type="similarity">
    <text evidence="1 9 10">Belongs to the acetokinase family.</text>
</comment>
<evidence type="ECO:0000256" key="9">
    <source>
        <dbReference type="HAMAP-Rule" id="MF_00020"/>
    </source>
</evidence>
<dbReference type="Gene3D" id="3.30.420.40">
    <property type="match status" value="2"/>
</dbReference>
<dbReference type="HAMAP" id="MF_00020">
    <property type="entry name" value="Acetate_kinase"/>
    <property type="match status" value="1"/>
</dbReference>
<dbReference type="GO" id="GO:0006085">
    <property type="term" value="P:acetyl-CoA biosynthetic process"/>
    <property type="evidence" value="ECO:0007669"/>
    <property type="project" value="UniProtKB-UniRule"/>
</dbReference>
<feature type="binding site" evidence="9">
    <location>
        <begin position="319"/>
        <end position="323"/>
    </location>
    <ligand>
        <name>ATP</name>
        <dbReference type="ChEBI" id="CHEBI:30616"/>
    </ligand>
</feature>
<evidence type="ECO:0000256" key="1">
    <source>
        <dbReference type="ARBA" id="ARBA00008748"/>
    </source>
</evidence>
<proteinExistence type="inferred from homology"/>
<evidence type="ECO:0000256" key="8">
    <source>
        <dbReference type="ARBA" id="ARBA00022842"/>
    </source>
</evidence>
<dbReference type="InterPro" id="IPR023865">
    <property type="entry name" value="Aliphatic_acid_kinase_CS"/>
</dbReference>
<reference evidence="11" key="1">
    <citation type="submission" date="2022-07" db="EMBL/GenBank/DDBJ databases">
        <authorList>
            <person name="Otstavnykh N."/>
            <person name="Isaeva M."/>
            <person name="Bystritskaya E."/>
        </authorList>
    </citation>
    <scope>NUCLEOTIDE SEQUENCE</scope>
    <source>
        <strain evidence="11">KCTC 52189</strain>
    </source>
</reference>
<dbReference type="PANTHER" id="PTHR21060">
    <property type="entry name" value="ACETATE KINASE"/>
    <property type="match status" value="1"/>
</dbReference>
<reference evidence="11" key="2">
    <citation type="submission" date="2023-02" db="EMBL/GenBank/DDBJ databases">
        <title>'Rhodoalgimonas zhirmunskyi' gen. nov., isolated from a red alga.</title>
        <authorList>
            <person name="Nedashkovskaya O.I."/>
            <person name="Otstavnykh N.Y."/>
            <person name="Bystritskaya E.P."/>
            <person name="Balabanova L.A."/>
            <person name="Isaeva M.P."/>
        </authorList>
    </citation>
    <scope>NUCLEOTIDE SEQUENCE</scope>
    <source>
        <strain evidence="11">KCTC 52189</strain>
    </source>
</reference>
<keyword evidence="8 9" id="KW-0460">Magnesium</keyword>